<reference evidence="3 4" key="1">
    <citation type="submission" date="2019-05" db="EMBL/GenBank/DDBJ databases">
        <title>Verrucobacter flavum gen. nov., sp. nov. a new member of the family Verrucomicrobiaceae.</title>
        <authorList>
            <person name="Szuroczki S."/>
            <person name="Abbaszade G."/>
            <person name="Szabo A."/>
            <person name="Felfoldi T."/>
            <person name="Schumann P."/>
            <person name="Boka K."/>
            <person name="Keki Z."/>
            <person name="Toumi M."/>
            <person name="Toth E."/>
        </authorList>
    </citation>
    <scope>NUCLEOTIDE SEQUENCE [LARGE SCALE GENOMIC DNA]</scope>
    <source>
        <strain evidence="3 4">MG-N-17</strain>
    </source>
</reference>
<dbReference type="Proteomes" id="UP000306196">
    <property type="component" value="Unassembled WGS sequence"/>
</dbReference>
<evidence type="ECO:0000313" key="3">
    <source>
        <dbReference type="EMBL" id="TLD70909.1"/>
    </source>
</evidence>
<accession>A0A5R8KH25</accession>
<dbReference type="Pfam" id="PF03703">
    <property type="entry name" value="bPH_2"/>
    <property type="match status" value="1"/>
</dbReference>
<dbReference type="PANTHER" id="PTHR37938">
    <property type="entry name" value="BLL0215 PROTEIN"/>
    <property type="match status" value="1"/>
</dbReference>
<proteinExistence type="predicted"/>
<dbReference type="EMBL" id="VAUV01000007">
    <property type="protein sequence ID" value="TLD70909.1"/>
    <property type="molecule type" value="Genomic_DNA"/>
</dbReference>
<keyword evidence="1" id="KW-0472">Membrane</keyword>
<dbReference type="InterPro" id="IPR005182">
    <property type="entry name" value="YdbS-like_PH"/>
</dbReference>
<evidence type="ECO:0000259" key="2">
    <source>
        <dbReference type="Pfam" id="PF03703"/>
    </source>
</evidence>
<comment type="caution">
    <text evidence="3">The sequence shown here is derived from an EMBL/GenBank/DDBJ whole genome shotgun (WGS) entry which is preliminary data.</text>
</comment>
<evidence type="ECO:0000256" key="1">
    <source>
        <dbReference type="SAM" id="Phobius"/>
    </source>
</evidence>
<feature type="transmembrane region" description="Helical" evidence="1">
    <location>
        <begin position="72"/>
        <end position="91"/>
    </location>
</feature>
<keyword evidence="1" id="KW-1133">Transmembrane helix</keyword>
<keyword evidence="4" id="KW-1185">Reference proteome</keyword>
<gene>
    <name evidence="3" type="ORF">FEM03_11440</name>
</gene>
<sequence>MPSTEIGSREFAQASSRIGTILLLSARMLAGKEFGGMLGRTDLLFISMDNIAPTLNQPEETKLWQGHSSQWIHLWFYVLCFIVAIGIVVAAVFTGGLAAIGLIIPAVAAAIRWWVTKTTSYELTTQRLRRSTGILTRTFDDLELFRVKDYSIEQPLFLRMVGLGNLHLVTSDASTPNVSIKAVPDIMALLELVRTAVQRERDRKRVRELDVDGGASELL</sequence>
<protein>
    <submittedName>
        <fullName evidence="3">PH domain-containing protein</fullName>
    </submittedName>
</protein>
<dbReference type="OrthoDB" id="9790842at2"/>
<feature type="transmembrane region" description="Helical" evidence="1">
    <location>
        <begin position="97"/>
        <end position="115"/>
    </location>
</feature>
<name>A0A5R8KH25_9BACT</name>
<dbReference type="AlphaFoldDB" id="A0A5R8KH25"/>
<keyword evidence="1" id="KW-0812">Transmembrane</keyword>
<evidence type="ECO:0000313" key="4">
    <source>
        <dbReference type="Proteomes" id="UP000306196"/>
    </source>
</evidence>
<organism evidence="3 4">
    <name type="scientific">Phragmitibacter flavus</name>
    <dbReference type="NCBI Taxonomy" id="2576071"/>
    <lineage>
        <taxon>Bacteria</taxon>
        <taxon>Pseudomonadati</taxon>
        <taxon>Verrucomicrobiota</taxon>
        <taxon>Verrucomicrobiia</taxon>
        <taxon>Verrucomicrobiales</taxon>
        <taxon>Verrucomicrobiaceae</taxon>
        <taxon>Phragmitibacter</taxon>
    </lineage>
</organism>
<feature type="domain" description="YdbS-like PH" evidence="2">
    <location>
        <begin position="117"/>
        <end position="191"/>
    </location>
</feature>
<dbReference type="PANTHER" id="PTHR37938:SF1">
    <property type="entry name" value="BLL0215 PROTEIN"/>
    <property type="match status" value="1"/>
</dbReference>